<dbReference type="InterPro" id="IPR009057">
    <property type="entry name" value="Homeodomain-like_sf"/>
</dbReference>
<evidence type="ECO:0000256" key="1">
    <source>
        <dbReference type="ARBA" id="ARBA00023125"/>
    </source>
</evidence>
<dbReference type="InterPro" id="IPR050109">
    <property type="entry name" value="HTH-type_TetR-like_transc_reg"/>
</dbReference>
<dbReference type="PROSITE" id="PS50977">
    <property type="entry name" value="HTH_TETR_2"/>
    <property type="match status" value="1"/>
</dbReference>
<evidence type="ECO:0000256" key="2">
    <source>
        <dbReference type="PROSITE-ProRule" id="PRU00335"/>
    </source>
</evidence>
<dbReference type="Pfam" id="PF00440">
    <property type="entry name" value="TetR_N"/>
    <property type="match status" value="1"/>
</dbReference>
<reference evidence="4 5" key="1">
    <citation type="submission" date="2018-06" db="EMBL/GenBank/DDBJ databases">
        <authorList>
            <person name="Strepis N."/>
        </authorList>
    </citation>
    <scope>NUCLEOTIDE SEQUENCE [LARGE SCALE GENOMIC DNA]</scope>
    <source>
        <strain evidence="4">LUCI</strain>
    </source>
</reference>
<gene>
    <name evidence="4" type="ORF">LUCI_2690</name>
</gene>
<evidence type="ECO:0000313" key="4">
    <source>
        <dbReference type="EMBL" id="VBB07441.1"/>
    </source>
</evidence>
<dbReference type="PANTHER" id="PTHR30328:SF54">
    <property type="entry name" value="HTH-TYPE TRANSCRIPTIONAL REPRESSOR SCO4008"/>
    <property type="match status" value="1"/>
</dbReference>
<name>A0A498R7S5_9FIRM</name>
<keyword evidence="1 2" id="KW-0238">DNA-binding</keyword>
<feature type="domain" description="HTH tetR-type" evidence="3">
    <location>
        <begin position="10"/>
        <end position="70"/>
    </location>
</feature>
<dbReference type="GO" id="GO:0006355">
    <property type="term" value="P:regulation of DNA-templated transcription"/>
    <property type="evidence" value="ECO:0007669"/>
    <property type="project" value="UniProtKB-ARBA"/>
</dbReference>
<keyword evidence="5" id="KW-1185">Reference proteome</keyword>
<dbReference type="EMBL" id="UPPP01000074">
    <property type="protein sequence ID" value="VBB07441.1"/>
    <property type="molecule type" value="Genomic_DNA"/>
</dbReference>
<sequence length="216" mass="24716">MLVSQPGDSGESKKRILDAAKAEFSHKGFEGARVDKIADKAGVNKALIYYYFKSKDRLLQEIISEFFDELLQQMSYLPVNDCCSEEYRQQAFERLYLFMNQRKAVIRIILAEMAKGAAMADRIITESEAVLALFAKKLEEKGILLDNRSIHFKLRNIFFGITPMLMFTILKEPMARHVHASQETVVREFKNIGEQINQGWLEQLIDTTGQDSASHS</sequence>
<dbReference type="GO" id="GO:0003677">
    <property type="term" value="F:DNA binding"/>
    <property type="evidence" value="ECO:0007669"/>
    <property type="project" value="UniProtKB-UniRule"/>
</dbReference>
<dbReference type="SUPFAM" id="SSF46689">
    <property type="entry name" value="Homeodomain-like"/>
    <property type="match status" value="1"/>
</dbReference>
<dbReference type="InterPro" id="IPR001647">
    <property type="entry name" value="HTH_TetR"/>
</dbReference>
<feature type="DNA-binding region" description="H-T-H motif" evidence="2">
    <location>
        <begin position="33"/>
        <end position="52"/>
    </location>
</feature>
<dbReference type="PRINTS" id="PR00455">
    <property type="entry name" value="HTHTETR"/>
</dbReference>
<dbReference type="AlphaFoldDB" id="A0A498R7S5"/>
<dbReference type="Proteomes" id="UP000277811">
    <property type="component" value="Unassembled WGS sequence"/>
</dbReference>
<proteinExistence type="predicted"/>
<protein>
    <submittedName>
        <fullName evidence="4">Tetr bacterial regulatory protein hth signature</fullName>
    </submittedName>
</protein>
<dbReference type="PANTHER" id="PTHR30328">
    <property type="entry name" value="TRANSCRIPTIONAL REPRESSOR"/>
    <property type="match status" value="1"/>
</dbReference>
<evidence type="ECO:0000313" key="5">
    <source>
        <dbReference type="Proteomes" id="UP000277811"/>
    </source>
</evidence>
<dbReference type="Gene3D" id="1.10.357.10">
    <property type="entry name" value="Tetracycline Repressor, domain 2"/>
    <property type="match status" value="1"/>
</dbReference>
<accession>A0A498R7S5</accession>
<dbReference type="RefSeq" id="WP_165865997.1">
    <property type="nucleotide sequence ID" value="NZ_UPPP01000074.1"/>
</dbReference>
<organism evidence="4 5">
    <name type="scientific">Lucifera butyrica</name>
    <dbReference type="NCBI Taxonomy" id="1351585"/>
    <lineage>
        <taxon>Bacteria</taxon>
        <taxon>Bacillati</taxon>
        <taxon>Bacillota</taxon>
        <taxon>Negativicutes</taxon>
        <taxon>Veillonellales</taxon>
        <taxon>Veillonellaceae</taxon>
        <taxon>Lucifera</taxon>
    </lineage>
</organism>
<evidence type="ECO:0000259" key="3">
    <source>
        <dbReference type="PROSITE" id="PS50977"/>
    </source>
</evidence>